<evidence type="ECO:0000313" key="1">
    <source>
        <dbReference type="EMBL" id="KAK7062264.1"/>
    </source>
</evidence>
<sequence length="248" mass="28102">MARPPAYQLSAFLLKHDCSALYSLAESHGLRDDFAMTRFYGICDDLLWFSNTKHGVIRITEVPTVSRLERFAKALGIEGNLGWLDTHIPTGVLNTHLDLTKRGQVPSEPQCTPAFADREQDLFEEPVPPIPEDLLKTGNECLYGFTIPEELIEAYCMARPPAHQLSALRRKLDRTALYRLAESHGLRNDFGIAYYHGLHDDILWFSNTRYGVIRIPEVPTVSRLERFAKALGIEEKPQWLDAHISTGV</sequence>
<comment type="caution">
    <text evidence="1">The sequence shown here is derived from an EMBL/GenBank/DDBJ whole genome shotgun (WGS) entry which is preliminary data.</text>
</comment>
<name>A0AAW0ED33_9AGAR</name>
<accession>A0AAW0ED33</accession>
<keyword evidence="2" id="KW-1185">Reference proteome</keyword>
<gene>
    <name evidence="1" type="ORF">R3P38DRAFT_692192</name>
</gene>
<dbReference type="AlphaFoldDB" id="A0AAW0ED33"/>
<dbReference type="Proteomes" id="UP001362999">
    <property type="component" value="Unassembled WGS sequence"/>
</dbReference>
<protein>
    <submittedName>
        <fullName evidence="1">Uncharacterized protein</fullName>
    </submittedName>
</protein>
<dbReference type="EMBL" id="JAWWNJ010000002">
    <property type="protein sequence ID" value="KAK7062264.1"/>
    <property type="molecule type" value="Genomic_DNA"/>
</dbReference>
<evidence type="ECO:0000313" key="2">
    <source>
        <dbReference type="Proteomes" id="UP001362999"/>
    </source>
</evidence>
<proteinExistence type="predicted"/>
<organism evidence="1 2">
    <name type="scientific">Favolaschia claudopus</name>
    <dbReference type="NCBI Taxonomy" id="2862362"/>
    <lineage>
        <taxon>Eukaryota</taxon>
        <taxon>Fungi</taxon>
        <taxon>Dikarya</taxon>
        <taxon>Basidiomycota</taxon>
        <taxon>Agaricomycotina</taxon>
        <taxon>Agaricomycetes</taxon>
        <taxon>Agaricomycetidae</taxon>
        <taxon>Agaricales</taxon>
        <taxon>Marasmiineae</taxon>
        <taxon>Mycenaceae</taxon>
        <taxon>Favolaschia</taxon>
    </lineage>
</organism>
<reference evidence="1 2" key="1">
    <citation type="journal article" date="2024" name="J Genomics">
        <title>Draft genome sequencing and assembly of Favolaschia claudopus CIRM-BRFM 2984 isolated from oak limbs.</title>
        <authorList>
            <person name="Navarro D."/>
            <person name="Drula E."/>
            <person name="Chaduli D."/>
            <person name="Cazenave R."/>
            <person name="Ahrendt S."/>
            <person name="Wang J."/>
            <person name="Lipzen A."/>
            <person name="Daum C."/>
            <person name="Barry K."/>
            <person name="Grigoriev I.V."/>
            <person name="Favel A."/>
            <person name="Rosso M.N."/>
            <person name="Martin F."/>
        </authorList>
    </citation>
    <scope>NUCLEOTIDE SEQUENCE [LARGE SCALE GENOMIC DNA]</scope>
    <source>
        <strain evidence="1 2">CIRM-BRFM 2984</strain>
    </source>
</reference>